<evidence type="ECO:0000313" key="4">
    <source>
        <dbReference type="Proteomes" id="UP000605568"/>
    </source>
</evidence>
<protein>
    <recommendedName>
        <fullName evidence="2">CAAX prenyl protease 2/Lysostaphin resistance protein A-like domain-containing protein</fullName>
    </recommendedName>
</protein>
<reference evidence="4" key="1">
    <citation type="journal article" date="2019" name="Int. J. Syst. Evol. Microbiol.">
        <title>The Global Catalogue of Microorganisms (GCM) 10K type strain sequencing project: providing services to taxonomists for standard genome sequencing and annotation.</title>
        <authorList>
            <consortium name="The Broad Institute Genomics Platform"/>
            <consortium name="The Broad Institute Genome Sequencing Center for Infectious Disease"/>
            <person name="Wu L."/>
            <person name="Ma J."/>
        </authorList>
    </citation>
    <scope>NUCLEOTIDE SEQUENCE [LARGE SCALE GENOMIC DNA]</scope>
    <source>
        <strain evidence="4">CGMCC 4.7367</strain>
    </source>
</reference>
<organism evidence="3 4">
    <name type="scientific">Lentzea cavernae</name>
    <dbReference type="NCBI Taxonomy" id="2020703"/>
    <lineage>
        <taxon>Bacteria</taxon>
        <taxon>Bacillati</taxon>
        <taxon>Actinomycetota</taxon>
        <taxon>Actinomycetes</taxon>
        <taxon>Pseudonocardiales</taxon>
        <taxon>Pseudonocardiaceae</taxon>
        <taxon>Lentzea</taxon>
    </lineage>
</organism>
<keyword evidence="4" id="KW-1185">Reference proteome</keyword>
<dbReference type="RefSeq" id="WP_191295415.1">
    <property type="nucleotide sequence ID" value="NZ_BNAR01000001.1"/>
</dbReference>
<comment type="caution">
    <text evidence="3">The sequence shown here is derived from an EMBL/GenBank/DDBJ whole genome shotgun (WGS) entry which is preliminary data.</text>
</comment>
<proteinExistence type="predicted"/>
<feature type="transmembrane region" description="Helical" evidence="1">
    <location>
        <begin position="26"/>
        <end position="47"/>
    </location>
</feature>
<dbReference type="EMBL" id="BNAR01000001">
    <property type="protein sequence ID" value="GHH27715.1"/>
    <property type="molecule type" value="Genomic_DNA"/>
</dbReference>
<feature type="transmembrane region" description="Helical" evidence="1">
    <location>
        <begin position="99"/>
        <end position="117"/>
    </location>
</feature>
<gene>
    <name evidence="3" type="ORF">GCM10017774_00710</name>
</gene>
<name>A0ABQ3LZJ0_9PSEU</name>
<keyword evidence="1" id="KW-0472">Membrane</keyword>
<feature type="transmembrane region" description="Helical" evidence="1">
    <location>
        <begin position="123"/>
        <end position="144"/>
    </location>
</feature>
<dbReference type="InterPro" id="IPR003675">
    <property type="entry name" value="Rce1/LyrA-like_dom"/>
</dbReference>
<dbReference type="Proteomes" id="UP000605568">
    <property type="component" value="Unassembled WGS sequence"/>
</dbReference>
<feature type="domain" description="CAAX prenyl protease 2/Lysostaphin resistance protein A-like" evidence="2">
    <location>
        <begin position="130"/>
        <end position="226"/>
    </location>
</feature>
<feature type="transmembrane region" description="Helical" evidence="1">
    <location>
        <begin position="239"/>
        <end position="259"/>
    </location>
</feature>
<keyword evidence="1" id="KW-0812">Transmembrane</keyword>
<evidence type="ECO:0000259" key="2">
    <source>
        <dbReference type="Pfam" id="PF02517"/>
    </source>
</evidence>
<dbReference type="Pfam" id="PF02517">
    <property type="entry name" value="Rce1-like"/>
    <property type="match status" value="1"/>
</dbReference>
<sequence>MSTSNGDQVVRPGPAPSSARPRRLEVWQFLVLVVVYLVLVQGVSALLTSGQDVSYGAPTSIDYLVRMIVVPVGLAIAFTLGVVGYLGTWQEVFADHRPVRRWLVVVPIALFATVAVITNYPGLASHGLAFALLLLVATLMVGFGEELLFRGIGVITFRANGHSEFRVGLWTTLLFGAAHGTNIITAGPKALVQVVLTSATGLVFYLILRSTGALLAAMAAHGLWDFSVLSSQVRPDEPWPLVNLAGVVLALLLLLVLVLRRRITPQQEKECDV</sequence>
<keyword evidence="1" id="KW-1133">Transmembrane helix</keyword>
<feature type="transmembrane region" description="Helical" evidence="1">
    <location>
        <begin position="67"/>
        <end position="87"/>
    </location>
</feature>
<evidence type="ECO:0000256" key="1">
    <source>
        <dbReference type="SAM" id="Phobius"/>
    </source>
</evidence>
<evidence type="ECO:0000313" key="3">
    <source>
        <dbReference type="EMBL" id="GHH27715.1"/>
    </source>
</evidence>
<accession>A0ABQ3LZJ0</accession>